<dbReference type="InterPro" id="IPR017528">
    <property type="entry name" value="CHP03097O-antigen_lig-rel"/>
</dbReference>
<dbReference type="EMBL" id="VMNI01000014">
    <property type="protein sequence ID" value="TVO74997.1"/>
    <property type="molecule type" value="Genomic_DNA"/>
</dbReference>
<feature type="domain" description="DUF5935" evidence="8">
    <location>
        <begin position="1"/>
        <end position="190"/>
    </location>
</feature>
<comment type="subcellular location">
    <subcellularLocation>
        <location evidence="1">Membrane</location>
        <topology evidence="1">Multi-pass membrane protein</topology>
    </subcellularLocation>
</comment>
<feature type="region of interest" description="Disordered" evidence="5">
    <location>
        <begin position="433"/>
        <end position="452"/>
    </location>
</feature>
<evidence type="ECO:0000313" key="9">
    <source>
        <dbReference type="EMBL" id="TVO74997.1"/>
    </source>
</evidence>
<evidence type="ECO:0000256" key="6">
    <source>
        <dbReference type="SAM" id="Phobius"/>
    </source>
</evidence>
<organism evidence="9 10">
    <name type="scientific">Denitromonas halophila</name>
    <dbReference type="NCBI Taxonomy" id="1629404"/>
    <lineage>
        <taxon>Bacteria</taxon>
        <taxon>Pseudomonadati</taxon>
        <taxon>Pseudomonadota</taxon>
        <taxon>Betaproteobacteria</taxon>
        <taxon>Rhodocyclales</taxon>
        <taxon>Zoogloeaceae</taxon>
        <taxon>Denitromonas</taxon>
    </lineage>
</organism>
<evidence type="ECO:0000259" key="8">
    <source>
        <dbReference type="Pfam" id="PF19358"/>
    </source>
</evidence>
<dbReference type="PANTHER" id="PTHR37422">
    <property type="entry name" value="TEICHURONIC ACID BIOSYNTHESIS PROTEIN TUAE"/>
    <property type="match status" value="1"/>
</dbReference>
<name>A0A557RCM0_9RHOO</name>
<evidence type="ECO:0000256" key="4">
    <source>
        <dbReference type="ARBA" id="ARBA00023136"/>
    </source>
</evidence>
<sequence>MRDLIVTALFVFGALVALKRPYYGALLWVWIGLMNPHRLGWGFAYDLPFAMASVVIIALGMLFSMRAIRWQTGGPAVVLILMILWMTLTSFTAILPEPSQTKLIDVLKVLGMTLVVGALVASREQIVGLIWVVVGSIAFFGVKGGIFTLTTGGEFRVWGPPSSLVQGNNELALALIISIPLLYFLAKQATLAREFVLVSRIPEKWLTRGLMVSILLCAVAAIGSHSRGALLAIIAMASMMWWRSRSKVAMGFLFLALTPAILMLMPEEWFSRMETIETYEEDLSALGRINAWHMAINIANDRIFGAGFATASPVVFNAYAPNPDWVLVAHSIYFQILGDHGYIGLGLYLLFWILTYRVAGRLAAMEGRGARFEWVAMLGNMTKVSLVGFAVGGAFLSLAYWDMPFYLMIILLATERYVKEVLVKAPEDVVPSAEVGNGETPSHQRASSVVSG</sequence>
<feature type="domain" description="O-antigen ligase-related" evidence="7">
    <location>
        <begin position="213"/>
        <end position="349"/>
    </location>
</feature>
<feature type="transmembrane region" description="Helical" evidence="6">
    <location>
        <begin position="128"/>
        <end position="151"/>
    </location>
</feature>
<keyword evidence="9" id="KW-0436">Ligase</keyword>
<evidence type="ECO:0000256" key="3">
    <source>
        <dbReference type="ARBA" id="ARBA00022989"/>
    </source>
</evidence>
<feature type="transmembrane region" description="Helical" evidence="6">
    <location>
        <begin position="340"/>
        <end position="359"/>
    </location>
</feature>
<evidence type="ECO:0000256" key="2">
    <source>
        <dbReference type="ARBA" id="ARBA00022692"/>
    </source>
</evidence>
<dbReference type="AlphaFoldDB" id="A0A557RCM0"/>
<dbReference type="NCBIfam" id="TIGR03097">
    <property type="entry name" value="PEP_O_lig_1"/>
    <property type="match status" value="1"/>
</dbReference>
<dbReference type="InterPro" id="IPR051533">
    <property type="entry name" value="WaaL-like"/>
</dbReference>
<feature type="transmembrane region" description="Helical" evidence="6">
    <location>
        <begin position="43"/>
        <end position="64"/>
    </location>
</feature>
<comment type="caution">
    <text evidence="9">The sequence shown here is derived from an EMBL/GenBank/DDBJ whole genome shotgun (WGS) entry which is preliminary data.</text>
</comment>
<reference evidence="9 10" key="1">
    <citation type="submission" date="2019-07" db="EMBL/GenBank/DDBJ databases">
        <title>The pathways for chlorine oxyanion respiration interact through the shared metabolite chlorate.</title>
        <authorList>
            <person name="Barnum T.P."/>
            <person name="Cheng Y."/>
            <person name="Hill K.A."/>
            <person name="Lucas L.N."/>
            <person name="Carlson H.K."/>
            <person name="Coates J.D."/>
        </authorList>
    </citation>
    <scope>NUCLEOTIDE SEQUENCE [LARGE SCALE GENOMIC DNA]</scope>
    <source>
        <strain evidence="9 10">SFB-1</strain>
    </source>
</reference>
<dbReference type="GO" id="GO:0016020">
    <property type="term" value="C:membrane"/>
    <property type="evidence" value="ECO:0007669"/>
    <property type="project" value="UniProtKB-SubCell"/>
</dbReference>
<evidence type="ECO:0000259" key="7">
    <source>
        <dbReference type="Pfam" id="PF04932"/>
    </source>
</evidence>
<gene>
    <name evidence="9" type="ORF">FHP89_14385</name>
</gene>
<dbReference type="Pfam" id="PF19358">
    <property type="entry name" value="DUF5935"/>
    <property type="match status" value="1"/>
</dbReference>
<feature type="transmembrane region" description="Helical" evidence="6">
    <location>
        <begin position="248"/>
        <end position="265"/>
    </location>
</feature>
<dbReference type="GO" id="GO:0016874">
    <property type="term" value="F:ligase activity"/>
    <property type="evidence" value="ECO:0007669"/>
    <property type="project" value="UniProtKB-KW"/>
</dbReference>
<evidence type="ECO:0000256" key="1">
    <source>
        <dbReference type="ARBA" id="ARBA00004141"/>
    </source>
</evidence>
<protein>
    <submittedName>
        <fullName evidence="9">Putative O-glycosylation ligase, exosortase A system-associated</fullName>
    </submittedName>
</protein>
<feature type="transmembrane region" description="Helical" evidence="6">
    <location>
        <begin position="101"/>
        <end position="121"/>
    </location>
</feature>
<feature type="transmembrane region" description="Helical" evidence="6">
    <location>
        <begin position="380"/>
        <end position="401"/>
    </location>
</feature>
<feature type="transmembrane region" description="Helical" evidence="6">
    <location>
        <begin position="303"/>
        <end position="320"/>
    </location>
</feature>
<dbReference type="Pfam" id="PF04932">
    <property type="entry name" value="Wzy_C"/>
    <property type="match status" value="1"/>
</dbReference>
<dbReference type="Proteomes" id="UP000318349">
    <property type="component" value="Unassembled WGS sequence"/>
</dbReference>
<keyword evidence="2 6" id="KW-0812">Transmembrane</keyword>
<dbReference type="InterPro" id="IPR045979">
    <property type="entry name" value="DUF5935"/>
</dbReference>
<feature type="compositionally biased region" description="Polar residues" evidence="5">
    <location>
        <begin position="439"/>
        <end position="452"/>
    </location>
</feature>
<evidence type="ECO:0000313" key="10">
    <source>
        <dbReference type="Proteomes" id="UP000318349"/>
    </source>
</evidence>
<dbReference type="InterPro" id="IPR007016">
    <property type="entry name" value="O-antigen_ligase-rel_domated"/>
</dbReference>
<dbReference type="PANTHER" id="PTHR37422:SF13">
    <property type="entry name" value="LIPOPOLYSACCHARIDE BIOSYNTHESIS PROTEIN PA4999-RELATED"/>
    <property type="match status" value="1"/>
</dbReference>
<feature type="transmembrane region" description="Helical" evidence="6">
    <location>
        <begin position="210"/>
        <end position="242"/>
    </location>
</feature>
<feature type="transmembrane region" description="Helical" evidence="6">
    <location>
        <begin position="171"/>
        <end position="189"/>
    </location>
</feature>
<proteinExistence type="predicted"/>
<keyword evidence="4 6" id="KW-0472">Membrane</keyword>
<feature type="transmembrane region" description="Helical" evidence="6">
    <location>
        <begin position="76"/>
        <end position="95"/>
    </location>
</feature>
<keyword evidence="3 6" id="KW-1133">Transmembrane helix</keyword>
<evidence type="ECO:0000256" key="5">
    <source>
        <dbReference type="SAM" id="MobiDB-lite"/>
    </source>
</evidence>
<accession>A0A557RCM0</accession>